<dbReference type="PANTHER" id="PTHR31285">
    <property type="entry name" value="NICOTINAMIDE MONONUCLEOTIDE ADENYLYLTRANSFERASE"/>
    <property type="match status" value="1"/>
</dbReference>
<dbReference type="AlphaFoldDB" id="A0A5E8BDL3"/>
<reference evidence="1 2" key="1">
    <citation type="submission" date="2019-09" db="EMBL/GenBank/DDBJ databases">
        <authorList>
            <person name="Brejova B."/>
        </authorList>
    </citation>
    <scope>NUCLEOTIDE SEQUENCE [LARGE SCALE GENOMIC DNA]</scope>
</reference>
<dbReference type="InterPro" id="IPR014729">
    <property type="entry name" value="Rossmann-like_a/b/a_fold"/>
</dbReference>
<name>A0A5E8BDL3_9ASCO</name>
<accession>A0A5E8BDL3</accession>
<dbReference type="Proteomes" id="UP000398389">
    <property type="component" value="Unassembled WGS sequence"/>
</dbReference>
<dbReference type="RefSeq" id="XP_031852724.1">
    <property type="nucleotide sequence ID" value="XM_031996833.1"/>
</dbReference>
<evidence type="ECO:0000313" key="2">
    <source>
        <dbReference type="Proteomes" id="UP000398389"/>
    </source>
</evidence>
<sequence>MEIVTQTRTFFSKAPVFVLDASFNPPHRAHYALARLAALHYAQLGPTQLGPVQVNVVLSYAALNADKGTASITDQRRREAMIKNFSTWFFGDQRVHSATTRTKVEWAVAIVRAASPKFVDKCRDLSTLLGKCDGFTQENEEIKDSSDRIVFLMGFDTLVRLLDPKYYPGENGKGTSIVPQLNGFFKMAQVWALPRGETEPLATKARWLTAVADGSVAFPEWWAQRVDILDPAAVGDDEDGSYKVRLSDVSSTRVRAAAHDGDWDTVLDIVDSPEVCQYIQENHLYAN</sequence>
<organism evidence="1 2">
    <name type="scientific">Magnusiomyces paraingens</name>
    <dbReference type="NCBI Taxonomy" id="2606893"/>
    <lineage>
        <taxon>Eukaryota</taxon>
        <taxon>Fungi</taxon>
        <taxon>Dikarya</taxon>
        <taxon>Ascomycota</taxon>
        <taxon>Saccharomycotina</taxon>
        <taxon>Dipodascomycetes</taxon>
        <taxon>Dipodascales</taxon>
        <taxon>Dipodascaceae</taxon>
        <taxon>Magnusiomyces</taxon>
    </lineage>
</organism>
<dbReference type="OrthoDB" id="5591297at2759"/>
<proteinExistence type="predicted"/>
<gene>
    <name evidence="1" type="ORF">SAPINGB_P002113</name>
</gene>
<dbReference type="Gene3D" id="3.40.50.620">
    <property type="entry name" value="HUPs"/>
    <property type="match status" value="1"/>
</dbReference>
<dbReference type="GO" id="GO:0016887">
    <property type="term" value="F:ATP hydrolysis activity"/>
    <property type="evidence" value="ECO:0007669"/>
    <property type="project" value="TreeGrafter"/>
</dbReference>
<dbReference type="GO" id="GO:0005634">
    <property type="term" value="C:nucleus"/>
    <property type="evidence" value="ECO:0007669"/>
    <property type="project" value="TreeGrafter"/>
</dbReference>
<evidence type="ECO:0008006" key="3">
    <source>
        <dbReference type="Google" id="ProtNLM"/>
    </source>
</evidence>
<dbReference type="GO" id="GO:0000309">
    <property type="term" value="F:nicotinamide-nucleotide adenylyltransferase activity"/>
    <property type="evidence" value="ECO:0007669"/>
    <property type="project" value="TreeGrafter"/>
</dbReference>
<dbReference type="GO" id="GO:0005737">
    <property type="term" value="C:cytoplasm"/>
    <property type="evidence" value="ECO:0007669"/>
    <property type="project" value="TreeGrafter"/>
</dbReference>
<dbReference type="PANTHER" id="PTHR31285:SF0">
    <property type="entry name" value="NICOTINAMIDE MONONUCLEOTIDE ADENYLYLTRANSFERASE"/>
    <property type="match status" value="1"/>
</dbReference>
<dbReference type="EMBL" id="CABVLU010000002">
    <property type="protein sequence ID" value="VVT49119.1"/>
    <property type="molecule type" value="Genomic_DNA"/>
</dbReference>
<keyword evidence="2" id="KW-1185">Reference proteome</keyword>
<protein>
    <recommendedName>
        <fullName evidence="3">Nicotinamide-nucleotide adenylyltransferase</fullName>
    </recommendedName>
</protein>
<dbReference type="GeneID" id="43580933"/>
<dbReference type="SUPFAM" id="SSF52374">
    <property type="entry name" value="Nucleotidylyl transferase"/>
    <property type="match status" value="1"/>
</dbReference>
<evidence type="ECO:0000313" key="1">
    <source>
        <dbReference type="EMBL" id="VVT49119.1"/>
    </source>
</evidence>